<protein>
    <submittedName>
        <fullName evidence="2">Uncharacterized protein</fullName>
    </submittedName>
</protein>
<dbReference type="AlphaFoldDB" id="A0ABD2K2T8"/>
<dbReference type="EMBL" id="JBICBT010000846">
    <property type="protein sequence ID" value="KAL3097207.1"/>
    <property type="molecule type" value="Genomic_DNA"/>
</dbReference>
<evidence type="ECO:0000313" key="3">
    <source>
        <dbReference type="Proteomes" id="UP001620626"/>
    </source>
</evidence>
<organism evidence="2 3">
    <name type="scientific">Heterodera trifolii</name>
    <dbReference type="NCBI Taxonomy" id="157864"/>
    <lineage>
        <taxon>Eukaryota</taxon>
        <taxon>Metazoa</taxon>
        <taxon>Ecdysozoa</taxon>
        <taxon>Nematoda</taxon>
        <taxon>Chromadorea</taxon>
        <taxon>Rhabditida</taxon>
        <taxon>Tylenchina</taxon>
        <taxon>Tylenchomorpha</taxon>
        <taxon>Tylenchoidea</taxon>
        <taxon>Heteroderidae</taxon>
        <taxon>Heteroderinae</taxon>
        <taxon>Heterodera</taxon>
    </lineage>
</organism>
<dbReference type="Proteomes" id="UP001620626">
    <property type="component" value="Unassembled WGS sequence"/>
</dbReference>
<sequence length="145" mass="16543">MEYLKTKSLFDRTDSLLEGERRKMIAILCLAKAAEVQQEAFHCLCGQKKALKRRVCAFVRPLRIESVPKTKKVSGQKQQQGLFRPLPHKSHDSRPFASFPFGRPIGALETIDEEEDENEWSIVFTNHACCTLLMKEMKPIPAIAN</sequence>
<evidence type="ECO:0000313" key="2">
    <source>
        <dbReference type="EMBL" id="KAL3097207.1"/>
    </source>
</evidence>
<gene>
    <name evidence="2" type="ORF">niasHT_030202</name>
</gene>
<accession>A0ABD2K2T8</accession>
<comment type="caution">
    <text evidence="2">The sequence shown here is derived from an EMBL/GenBank/DDBJ whole genome shotgun (WGS) entry which is preliminary data.</text>
</comment>
<reference evidence="2 3" key="1">
    <citation type="submission" date="2024-10" db="EMBL/GenBank/DDBJ databases">
        <authorList>
            <person name="Kim D."/>
        </authorList>
    </citation>
    <scope>NUCLEOTIDE SEQUENCE [LARGE SCALE GENOMIC DNA]</scope>
    <source>
        <strain evidence="2">BH-2024</strain>
    </source>
</reference>
<name>A0ABD2K2T8_9BILA</name>
<evidence type="ECO:0000256" key="1">
    <source>
        <dbReference type="SAM" id="MobiDB-lite"/>
    </source>
</evidence>
<keyword evidence="3" id="KW-1185">Reference proteome</keyword>
<feature type="region of interest" description="Disordered" evidence="1">
    <location>
        <begin position="69"/>
        <end position="91"/>
    </location>
</feature>
<proteinExistence type="predicted"/>